<dbReference type="GO" id="GO:0009378">
    <property type="term" value="F:four-way junction helicase activity"/>
    <property type="evidence" value="ECO:0000318"/>
    <property type="project" value="GO_Central"/>
</dbReference>
<evidence type="ECO:0000256" key="6">
    <source>
        <dbReference type="ARBA" id="ARBA00034617"/>
    </source>
</evidence>
<dbReference type="Pfam" id="PF00271">
    <property type="entry name" value="Helicase_C"/>
    <property type="match status" value="1"/>
</dbReference>
<protein>
    <recommendedName>
        <fullName evidence="7">DNA 3'-5' helicase</fullName>
        <ecNumber evidence="7">5.6.2.4</ecNumber>
    </recommendedName>
    <alternativeName>
        <fullName evidence="8">DNA 3'-5' helicase BLM</fullName>
    </alternativeName>
</protein>
<dbReference type="Gene3D" id="3.40.50.300">
    <property type="entry name" value="P-loop containing nucleotide triphosphate hydrolases"/>
    <property type="match status" value="2"/>
</dbReference>
<dbReference type="PROSITE" id="PS51192">
    <property type="entry name" value="HELICASE_ATP_BIND_1"/>
    <property type="match status" value="1"/>
</dbReference>
<dbReference type="InterPro" id="IPR036388">
    <property type="entry name" value="WH-like_DNA-bd_sf"/>
</dbReference>
<dbReference type="InParanoid" id="E9HG59"/>
<evidence type="ECO:0000256" key="5">
    <source>
        <dbReference type="ARBA" id="ARBA00023242"/>
    </source>
</evidence>
<feature type="domain" description="Helicase ATP-binding" evidence="10">
    <location>
        <begin position="1"/>
        <end position="73"/>
    </location>
</feature>
<sequence length="376" mass="43218">MLVSLHKRNLLARFVVDEAHCVPQWGHEFRAHYLKLGLLRTLFPTVCIVALTATATLATREEIKCLLKLHEPCEVIASCKRGNLQFTVVRKTTKDGSDCELLAKRLGNQGIFAEHYHSELTYAEKLRAYSNWMSGVTLVMCATLSFGMGIDKKDVRFVMHLTMPKSIEGYYQECGWAGRDGNVAHFILYYRYYDSYHIRNMVEKGERYAIGTFPETESLKEMMMYCENTSSCRMYLILQYFGESFHEYACDRRAVCDNCRRSHRVVQDDVTTICRAVVDLLGKPIMQLKGVNISLLVDVLRGSKAQATRDSGLYSCHVYGLLEKWSQPEVGCFVRFIILRNYLTDELVFWVTGLCQRLFTTGLEINRRQGLVPKIL</sequence>
<evidence type="ECO:0000259" key="10">
    <source>
        <dbReference type="PROSITE" id="PS51192"/>
    </source>
</evidence>
<dbReference type="InterPro" id="IPR036390">
    <property type="entry name" value="WH_DNA-bd_sf"/>
</dbReference>
<keyword evidence="13" id="KW-1185">Reference proteome</keyword>
<dbReference type="OrthoDB" id="10261556at2759"/>
<dbReference type="InterPro" id="IPR014001">
    <property type="entry name" value="Helicase_ATP-bd"/>
</dbReference>
<evidence type="ECO:0000313" key="13">
    <source>
        <dbReference type="Proteomes" id="UP000000305"/>
    </source>
</evidence>
<comment type="similarity">
    <text evidence="1">Belongs to the helicase family. RecQ subfamily.</text>
</comment>
<dbReference type="HOGENOM" id="CLU_001103_12_3_1"/>
<dbReference type="eggNOG" id="KOG0351">
    <property type="taxonomic scope" value="Eukaryota"/>
</dbReference>
<evidence type="ECO:0000256" key="4">
    <source>
        <dbReference type="ARBA" id="ARBA00023235"/>
    </source>
</evidence>
<dbReference type="SMART" id="SM00490">
    <property type="entry name" value="HELICc"/>
    <property type="match status" value="1"/>
</dbReference>
<organism evidence="12 13">
    <name type="scientific">Daphnia pulex</name>
    <name type="common">Water flea</name>
    <dbReference type="NCBI Taxonomy" id="6669"/>
    <lineage>
        <taxon>Eukaryota</taxon>
        <taxon>Metazoa</taxon>
        <taxon>Ecdysozoa</taxon>
        <taxon>Arthropoda</taxon>
        <taxon>Crustacea</taxon>
        <taxon>Branchiopoda</taxon>
        <taxon>Diplostraca</taxon>
        <taxon>Cladocera</taxon>
        <taxon>Anomopoda</taxon>
        <taxon>Daphniidae</taxon>
        <taxon>Daphnia</taxon>
    </lineage>
</organism>
<evidence type="ECO:0000256" key="8">
    <source>
        <dbReference type="ARBA" id="ARBA00044542"/>
    </source>
</evidence>
<dbReference type="GO" id="GO:0016787">
    <property type="term" value="F:hydrolase activity"/>
    <property type="evidence" value="ECO:0007669"/>
    <property type="project" value="UniProtKB-KW"/>
</dbReference>
<dbReference type="KEGG" id="dpx:DAPPUDRAFT_329283"/>
<dbReference type="SUPFAM" id="SSF52540">
    <property type="entry name" value="P-loop containing nucleoside triphosphate hydrolases"/>
    <property type="match status" value="2"/>
</dbReference>
<reference evidence="12 13" key="1">
    <citation type="journal article" date="2011" name="Science">
        <title>The ecoresponsive genome of Daphnia pulex.</title>
        <authorList>
            <person name="Colbourne J.K."/>
            <person name="Pfrender M.E."/>
            <person name="Gilbert D."/>
            <person name="Thomas W.K."/>
            <person name="Tucker A."/>
            <person name="Oakley T.H."/>
            <person name="Tokishita S."/>
            <person name="Aerts A."/>
            <person name="Arnold G.J."/>
            <person name="Basu M.K."/>
            <person name="Bauer D.J."/>
            <person name="Caceres C.E."/>
            <person name="Carmel L."/>
            <person name="Casola C."/>
            <person name="Choi J.H."/>
            <person name="Detter J.C."/>
            <person name="Dong Q."/>
            <person name="Dusheyko S."/>
            <person name="Eads B.D."/>
            <person name="Frohlich T."/>
            <person name="Geiler-Samerotte K.A."/>
            <person name="Gerlach D."/>
            <person name="Hatcher P."/>
            <person name="Jogdeo S."/>
            <person name="Krijgsveld J."/>
            <person name="Kriventseva E.V."/>
            <person name="Kultz D."/>
            <person name="Laforsch C."/>
            <person name="Lindquist E."/>
            <person name="Lopez J."/>
            <person name="Manak J.R."/>
            <person name="Muller J."/>
            <person name="Pangilinan J."/>
            <person name="Patwardhan R.P."/>
            <person name="Pitluck S."/>
            <person name="Pritham E.J."/>
            <person name="Rechtsteiner A."/>
            <person name="Rho M."/>
            <person name="Rogozin I.B."/>
            <person name="Sakarya O."/>
            <person name="Salamov A."/>
            <person name="Schaack S."/>
            <person name="Shapiro H."/>
            <person name="Shiga Y."/>
            <person name="Skalitzky C."/>
            <person name="Smith Z."/>
            <person name="Souvorov A."/>
            <person name="Sung W."/>
            <person name="Tang Z."/>
            <person name="Tsuchiya D."/>
            <person name="Tu H."/>
            <person name="Vos H."/>
            <person name="Wang M."/>
            <person name="Wolf Y.I."/>
            <person name="Yamagata H."/>
            <person name="Yamada T."/>
            <person name="Ye Y."/>
            <person name="Shaw J.R."/>
            <person name="Andrews J."/>
            <person name="Crease T.J."/>
            <person name="Tang H."/>
            <person name="Lucas S.M."/>
            <person name="Robertson H.M."/>
            <person name="Bork P."/>
            <person name="Koonin E.V."/>
            <person name="Zdobnov E.M."/>
            <person name="Grigoriev I.V."/>
            <person name="Lynch M."/>
            <person name="Boore J.L."/>
        </authorList>
    </citation>
    <scope>NUCLEOTIDE SEQUENCE [LARGE SCALE GENOMIC DNA]</scope>
</reference>
<dbReference type="InterPro" id="IPR032284">
    <property type="entry name" value="RecQ_Zn-bd"/>
</dbReference>
<dbReference type="Pfam" id="PF16124">
    <property type="entry name" value="RecQ_Zn_bind"/>
    <property type="match status" value="1"/>
</dbReference>
<dbReference type="Gene3D" id="1.10.10.10">
    <property type="entry name" value="Winged helix-like DNA-binding domain superfamily/Winged helix DNA-binding domain"/>
    <property type="match status" value="1"/>
</dbReference>
<dbReference type="SUPFAM" id="SSF46785">
    <property type="entry name" value="Winged helix' DNA-binding domain"/>
    <property type="match status" value="1"/>
</dbReference>
<dbReference type="InterPro" id="IPR027417">
    <property type="entry name" value="P-loop_NTPase"/>
</dbReference>
<dbReference type="InterPro" id="IPR018982">
    <property type="entry name" value="RQC_domain"/>
</dbReference>
<dbReference type="Proteomes" id="UP000000305">
    <property type="component" value="Unassembled WGS sequence"/>
</dbReference>
<dbReference type="AlphaFoldDB" id="E9HG59"/>
<dbReference type="GO" id="GO:0006260">
    <property type="term" value="P:DNA replication"/>
    <property type="evidence" value="ECO:0000318"/>
    <property type="project" value="GO_Central"/>
</dbReference>
<dbReference type="STRING" id="6669.E9HG59"/>
<dbReference type="Pfam" id="PF09382">
    <property type="entry name" value="RQC"/>
    <property type="match status" value="1"/>
</dbReference>
<keyword evidence="9" id="KW-0472">Membrane</keyword>
<keyword evidence="4" id="KW-0413">Isomerase</keyword>
<keyword evidence="9" id="KW-1133">Transmembrane helix</keyword>
<name>E9HG59_DAPPU</name>
<dbReference type="OMA" id="EDIPANC"/>
<evidence type="ECO:0000313" key="12">
    <source>
        <dbReference type="EMBL" id="EFX69280.1"/>
    </source>
</evidence>
<gene>
    <name evidence="12" type="ORF">DAPPUDRAFT_329283</name>
</gene>
<evidence type="ECO:0000256" key="1">
    <source>
        <dbReference type="ARBA" id="ARBA00005446"/>
    </source>
</evidence>
<feature type="transmembrane region" description="Helical" evidence="9">
    <location>
        <begin position="132"/>
        <end position="150"/>
    </location>
</feature>
<accession>E9HG59</accession>
<feature type="transmembrane region" description="Helical" evidence="9">
    <location>
        <begin position="37"/>
        <end position="58"/>
    </location>
</feature>
<evidence type="ECO:0000256" key="9">
    <source>
        <dbReference type="SAM" id="Phobius"/>
    </source>
</evidence>
<keyword evidence="9" id="KW-0812">Transmembrane</keyword>
<feature type="domain" description="Helicase C-terminal" evidence="11">
    <location>
        <begin position="71"/>
        <end position="220"/>
    </location>
</feature>
<dbReference type="GO" id="GO:0003677">
    <property type="term" value="F:DNA binding"/>
    <property type="evidence" value="ECO:0007669"/>
    <property type="project" value="UniProtKB-KW"/>
</dbReference>
<dbReference type="InterPro" id="IPR001650">
    <property type="entry name" value="Helicase_C-like"/>
</dbReference>
<keyword evidence="5" id="KW-0539">Nucleus</keyword>
<dbReference type="InterPro" id="IPR002464">
    <property type="entry name" value="DNA/RNA_helicase_DEAH_CS"/>
</dbReference>
<dbReference type="GO" id="GO:0005694">
    <property type="term" value="C:chromosome"/>
    <property type="evidence" value="ECO:0000318"/>
    <property type="project" value="GO_Central"/>
</dbReference>
<proteinExistence type="inferred from homology"/>
<comment type="catalytic activity">
    <reaction evidence="6">
        <text>Couples ATP hydrolysis with the unwinding of duplex DNA by translocating in the 3'-5' direction.</text>
        <dbReference type="EC" id="5.6.2.4"/>
    </reaction>
</comment>
<keyword evidence="3" id="KW-0238">DNA-binding</keyword>
<dbReference type="PhylomeDB" id="E9HG59"/>
<dbReference type="GO" id="GO:0005737">
    <property type="term" value="C:cytoplasm"/>
    <property type="evidence" value="ECO:0000318"/>
    <property type="project" value="GO_Central"/>
</dbReference>
<keyword evidence="2" id="KW-0378">Hydrolase</keyword>
<dbReference type="GO" id="GO:0000724">
    <property type="term" value="P:double-strand break repair via homologous recombination"/>
    <property type="evidence" value="ECO:0000318"/>
    <property type="project" value="GO_Central"/>
</dbReference>
<dbReference type="PROSITE" id="PS51194">
    <property type="entry name" value="HELICASE_CTER"/>
    <property type="match status" value="1"/>
</dbReference>
<evidence type="ECO:0000256" key="3">
    <source>
        <dbReference type="ARBA" id="ARBA00023125"/>
    </source>
</evidence>
<dbReference type="EC" id="5.6.2.4" evidence="7"/>
<dbReference type="PANTHER" id="PTHR13710">
    <property type="entry name" value="DNA HELICASE RECQ FAMILY MEMBER"/>
    <property type="match status" value="1"/>
</dbReference>
<evidence type="ECO:0000256" key="7">
    <source>
        <dbReference type="ARBA" id="ARBA00034808"/>
    </source>
</evidence>
<dbReference type="PANTHER" id="PTHR13710:SF153">
    <property type="entry name" value="RECQ-LIKE DNA HELICASE BLM"/>
    <property type="match status" value="1"/>
</dbReference>
<evidence type="ECO:0000256" key="2">
    <source>
        <dbReference type="ARBA" id="ARBA00022801"/>
    </source>
</evidence>
<dbReference type="EMBL" id="GL732639">
    <property type="protein sequence ID" value="EFX69280.1"/>
    <property type="molecule type" value="Genomic_DNA"/>
</dbReference>
<evidence type="ECO:0000259" key="11">
    <source>
        <dbReference type="PROSITE" id="PS51194"/>
    </source>
</evidence>
<dbReference type="PROSITE" id="PS00690">
    <property type="entry name" value="DEAH_ATP_HELICASE"/>
    <property type="match status" value="1"/>
</dbReference>
<dbReference type="GO" id="GO:0005634">
    <property type="term" value="C:nucleus"/>
    <property type="evidence" value="ECO:0000318"/>
    <property type="project" value="GO_Central"/>
</dbReference>
<dbReference type="GO" id="GO:0043138">
    <property type="term" value="F:3'-5' DNA helicase activity"/>
    <property type="evidence" value="ECO:0000318"/>
    <property type="project" value="GO_Central"/>
</dbReference>